<feature type="domain" description="Yippee" evidence="5">
    <location>
        <begin position="9"/>
        <end position="106"/>
    </location>
</feature>
<dbReference type="GO" id="GO:0046872">
    <property type="term" value="F:metal ion binding"/>
    <property type="evidence" value="ECO:0007669"/>
    <property type="project" value="UniProtKB-KW"/>
</dbReference>
<dbReference type="PANTHER" id="PTHR13848">
    <property type="entry name" value="PROTEIN YIPPEE-LIKE CG15309-RELATED"/>
    <property type="match status" value="1"/>
</dbReference>
<sequence length="106" mass="12346">MAGVAGINPFYSCRKCRTPVALRDDLLSKKFVAKYGGAYMFTRAMNIVLGQKQDRQLITGKYDVSEVFCSNCNEYLGWKYIRSYDTREKYKEGRFVIEKAKILKEY</sequence>
<keyword evidence="7" id="KW-1185">Reference proteome</keyword>
<evidence type="ECO:0000256" key="3">
    <source>
        <dbReference type="ARBA" id="ARBA00022833"/>
    </source>
</evidence>
<evidence type="ECO:0000313" key="6">
    <source>
        <dbReference type="EMBL" id="KAL3521682.1"/>
    </source>
</evidence>
<keyword evidence="2" id="KW-0479">Metal-binding</keyword>
<dbReference type="AlphaFoldDB" id="A0ABD2ZQI2"/>
<reference evidence="6 7" key="1">
    <citation type="submission" date="2024-11" db="EMBL/GenBank/DDBJ databases">
        <title>A near-complete genome assembly of Cinchona calisaya.</title>
        <authorList>
            <person name="Lian D.C."/>
            <person name="Zhao X.W."/>
            <person name="Wei L."/>
        </authorList>
    </citation>
    <scope>NUCLEOTIDE SEQUENCE [LARGE SCALE GENOMIC DNA]</scope>
    <source>
        <tissue evidence="6">Nenye</tissue>
    </source>
</reference>
<evidence type="ECO:0000256" key="1">
    <source>
        <dbReference type="ARBA" id="ARBA00005613"/>
    </source>
</evidence>
<accession>A0ABD2ZQI2</accession>
<protein>
    <recommendedName>
        <fullName evidence="4">Protein yippee-like</fullName>
    </recommendedName>
</protein>
<dbReference type="EMBL" id="JBJUIK010000008">
    <property type="protein sequence ID" value="KAL3521682.1"/>
    <property type="molecule type" value="Genomic_DNA"/>
</dbReference>
<dbReference type="InterPro" id="IPR004910">
    <property type="entry name" value="Yippee/Mis18/Cereblon"/>
</dbReference>
<dbReference type="InterPro" id="IPR034751">
    <property type="entry name" value="Yippee"/>
</dbReference>
<keyword evidence="3" id="KW-0862">Zinc</keyword>
<comment type="similarity">
    <text evidence="1 4">Belongs to the yippee family.</text>
</comment>
<organism evidence="6 7">
    <name type="scientific">Cinchona calisaya</name>
    <dbReference type="NCBI Taxonomy" id="153742"/>
    <lineage>
        <taxon>Eukaryota</taxon>
        <taxon>Viridiplantae</taxon>
        <taxon>Streptophyta</taxon>
        <taxon>Embryophyta</taxon>
        <taxon>Tracheophyta</taxon>
        <taxon>Spermatophyta</taxon>
        <taxon>Magnoliopsida</taxon>
        <taxon>eudicotyledons</taxon>
        <taxon>Gunneridae</taxon>
        <taxon>Pentapetalae</taxon>
        <taxon>asterids</taxon>
        <taxon>lamiids</taxon>
        <taxon>Gentianales</taxon>
        <taxon>Rubiaceae</taxon>
        <taxon>Cinchonoideae</taxon>
        <taxon>Cinchoneae</taxon>
        <taxon>Cinchona</taxon>
    </lineage>
</organism>
<proteinExistence type="inferred from homology"/>
<gene>
    <name evidence="6" type="ORF">ACH5RR_019831</name>
</gene>
<dbReference type="Proteomes" id="UP001630127">
    <property type="component" value="Unassembled WGS sequence"/>
</dbReference>
<comment type="caution">
    <text evidence="6">The sequence shown here is derived from an EMBL/GenBank/DDBJ whole genome shotgun (WGS) entry which is preliminary data.</text>
</comment>
<evidence type="ECO:0000313" key="7">
    <source>
        <dbReference type="Proteomes" id="UP001630127"/>
    </source>
</evidence>
<evidence type="ECO:0000259" key="5">
    <source>
        <dbReference type="PROSITE" id="PS51792"/>
    </source>
</evidence>
<dbReference type="InterPro" id="IPR039058">
    <property type="entry name" value="Yippee_fam"/>
</dbReference>
<evidence type="ECO:0000256" key="2">
    <source>
        <dbReference type="ARBA" id="ARBA00022723"/>
    </source>
</evidence>
<dbReference type="Pfam" id="PF03226">
    <property type="entry name" value="Yippee-Mis18"/>
    <property type="match status" value="1"/>
</dbReference>
<dbReference type="PROSITE" id="PS51792">
    <property type="entry name" value="YIPPEE"/>
    <property type="match status" value="1"/>
</dbReference>
<evidence type="ECO:0000256" key="4">
    <source>
        <dbReference type="RuleBase" id="RU110713"/>
    </source>
</evidence>
<name>A0ABD2ZQI2_9GENT</name>